<dbReference type="PANTHER" id="PTHR30335:SF1">
    <property type="entry name" value="NA(+)-TRANSLOCATING NADH-QUINONE REDUCTASE SUBUNIT E"/>
    <property type="match status" value="1"/>
</dbReference>
<feature type="transmembrane region" description="Helical" evidence="7">
    <location>
        <begin position="38"/>
        <end position="59"/>
    </location>
</feature>
<evidence type="ECO:0000256" key="1">
    <source>
        <dbReference type="ARBA" id="ARBA00004127"/>
    </source>
</evidence>
<evidence type="ECO:0000313" key="8">
    <source>
        <dbReference type="EMBL" id="ADL11913.1"/>
    </source>
</evidence>
<feature type="transmembrane region" description="Helical" evidence="7">
    <location>
        <begin position="6"/>
        <end position="26"/>
    </location>
</feature>
<dbReference type="eggNOG" id="COG2209">
    <property type="taxonomic scope" value="Bacteria"/>
</dbReference>
<evidence type="ECO:0000256" key="6">
    <source>
        <dbReference type="ARBA" id="ARBA00023136"/>
    </source>
</evidence>
<evidence type="ECO:0000313" key="9">
    <source>
        <dbReference type="Proteomes" id="UP000001661"/>
    </source>
</evidence>
<evidence type="ECO:0000256" key="7">
    <source>
        <dbReference type="SAM" id="Phobius"/>
    </source>
</evidence>
<gene>
    <name evidence="8" type="ordered locus">Acear_0366</name>
</gene>
<sequence length="194" mass="20728">MPESLSIFIAAITSHNLALTYILGMCPMLGVSKNLDTAVGMGISVAFVVVVTSMVNWGIYNLILVPTGTEILNYVVFIVVIGASVQLLEMILEKFLPALYRAFGIFLPLITVNCVVLSISLFMTLRNYDFITTLVFALGSAIGWLIAIAIVAAIREKLKLTGDVPRGLQGPGIVMIILGIVALAFMGFGGMVSV</sequence>
<dbReference type="OrthoDB" id="9803631at2"/>
<keyword evidence="2" id="KW-0813">Transport</keyword>
<dbReference type="InterPro" id="IPR050133">
    <property type="entry name" value="NqrDE/RnfAE_oxidrdctase"/>
</dbReference>
<dbReference type="AlphaFoldDB" id="D9QUC0"/>
<dbReference type="EMBL" id="CP002105">
    <property type="protein sequence ID" value="ADL11913.1"/>
    <property type="molecule type" value="Genomic_DNA"/>
</dbReference>
<evidence type="ECO:0000256" key="3">
    <source>
        <dbReference type="ARBA" id="ARBA00022692"/>
    </source>
</evidence>
<keyword evidence="6 7" id="KW-0472">Membrane</keyword>
<organism evidence="8 9">
    <name type="scientific">Acetohalobium arabaticum (strain ATCC 49924 / DSM 5501 / Z-7288)</name>
    <dbReference type="NCBI Taxonomy" id="574087"/>
    <lineage>
        <taxon>Bacteria</taxon>
        <taxon>Bacillati</taxon>
        <taxon>Bacillota</taxon>
        <taxon>Clostridia</taxon>
        <taxon>Halanaerobiales</taxon>
        <taxon>Halobacteroidaceae</taxon>
        <taxon>Acetohalobium</taxon>
    </lineage>
</organism>
<dbReference type="PIRSF" id="PIRSF006102">
    <property type="entry name" value="NQR_DE"/>
    <property type="match status" value="1"/>
</dbReference>
<feature type="transmembrane region" description="Helical" evidence="7">
    <location>
        <begin position="173"/>
        <end position="192"/>
    </location>
</feature>
<dbReference type="STRING" id="574087.Acear_0366"/>
<dbReference type="HOGENOM" id="CLU_095255_0_0_9"/>
<accession>D9QUC0</accession>
<name>D9QUC0_ACEAZ</name>
<keyword evidence="3 7" id="KW-0812">Transmembrane</keyword>
<evidence type="ECO:0000256" key="5">
    <source>
        <dbReference type="ARBA" id="ARBA00022989"/>
    </source>
</evidence>
<evidence type="ECO:0000256" key="2">
    <source>
        <dbReference type="ARBA" id="ARBA00022448"/>
    </source>
</evidence>
<feature type="transmembrane region" description="Helical" evidence="7">
    <location>
        <begin position="130"/>
        <end position="152"/>
    </location>
</feature>
<dbReference type="KEGG" id="aar:Acear_0366"/>
<dbReference type="GO" id="GO:0005886">
    <property type="term" value="C:plasma membrane"/>
    <property type="evidence" value="ECO:0007669"/>
    <property type="project" value="TreeGrafter"/>
</dbReference>
<dbReference type="GO" id="GO:0012505">
    <property type="term" value="C:endomembrane system"/>
    <property type="evidence" value="ECO:0007669"/>
    <property type="project" value="UniProtKB-SubCell"/>
</dbReference>
<comment type="subcellular location">
    <subcellularLocation>
        <location evidence="1">Endomembrane system</location>
        <topology evidence="1">Multi-pass membrane protein</topology>
    </subcellularLocation>
</comment>
<proteinExistence type="predicted"/>
<feature type="transmembrane region" description="Helical" evidence="7">
    <location>
        <begin position="99"/>
        <end position="124"/>
    </location>
</feature>
<dbReference type="Pfam" id="PF02508">
    <property type="entry name" value="Rnf-Nqr"/>
    <property type="match status" value="1"/>
</dbReference>
<reference evidence="8 9" key="1">
    <citation type="journal article" date="2010" name="Stand. Genomic Sci.">
        <title>Complete genome sequence of Acetohalobium arabaticum type strain (Z-7288).</title>
        <authorList>
            <person name="Sikorski J."/>
            <person name="Lapidus A."/>
            <person name="Chertkov O."/>
            <person name="Lucas S."/>
            <person name="Copeland A."/>
            <person name="Glavina Del Rio T."/>
            <person name="Nolan M."/>
            <person name="Tice H."/>
            <person name="Cheng J.F."/>
            <person name="Han C."/>
            <person name="Brambilla E."/>
            <person name="Pitluck S."/>
            <person name="Liolios K."/>
            <person name="Ivanova N."/>
            <person name="Mavromatis K."/>
            <person name="Mikhailova N."/>
            <person name="Pati A."/>
            <person name="Bruce D."/>
            <person name="Detter C."/>
            <person name="Tapia R."/>
            <person name="Goodwin L."/>
            <person name="Chen A."/>
            <person name="Palaniappan K."/>
            <person name="Land M."/>
            <person name="Hauser L."/>
            <person name="Chang Y.J."/>
            <person name="Jeffries C.D."/>
            <person name="Rohde M."/>
            <person name="Goker M."/>
            <person name="Spring S."/>
            <person name="Woyke T."/>
            <person name="Bristow J."/>
            <person name="Eisen J.A."/>
            <person name="Markowitz V."/>
            <person name="Hugenholtz P."/>
            <person name="Kyrpides N.C."/>
            <person name="Klenk H.P."/>
        </authorList>
    </citation>
    <scope>NUCLEOTIDE SEQUENCE [LARGE SCALE GENOMIC DNA]</scope>
    <source>
        <strain evidence="9">ATCC 49924 / DSM 5501 / Z-7288</strain>
    </source>
</reference>
<evidence type="ECO:0000256" key="4">
    <source>
        <dbReference type="ARBA" id="ARBA00022967"/>
    </source>
</evidence>
<dbReference type="RefSeq" id="WP_013277359.1">
    <property type="nucleotide sequence ID" value="NC_014378.1"/>
</dbReference>
<keyword evidence="4" id="KW-1278">Translocase</keyword>
<keyword evidence="9" id="KW-1185">Reference proteome</keyword>
<feature type="transmembrane region" description="Helical" evidence="7">
    <location>
        <begin position="71"/>
        <end position="92"/>
    </location>
</feature>
<keyword evidence="5 7" id="KW-1133">Transmembrane helix</keyword>
<protein>
    <submittedName>
        <fullName evidence="8">RnfA-Nqr electron transport subunit</fullName>
    </submittedName>
</protein>
<dbReference type="Proteomes" id="UP000001661">
    <property type="component" value="Chromosome"/>
</dbReference>
<dbReference type="PANTHER" id="PTHR30335">
    <property type="entry name" value="INTEGRAL MEMBRANE PROTEIN OF SOXR-REDUCING COMPLEX"/>
    <property type="match status" value="1"/>
</dbReference>
<dbReference type="InterPro" id="IPR003667">
    <property type="entry name" value="NqrDE/RnfAE"/>
</dbReference>